<dbReference type="Proteomes" id="UP000824890">
    <property type="component" value="Unassembled WGS sequence"/>
</dbReference>
<evidence type="ECO:0000256" key="1">
    <source>
        <dbReference type="SAM" id="Phobius"/>
    </source>
</evidence>
<comment type="caution">
    <text evidence="2">The sequence shown here is derived from an EMBL/GenBank/DDBJ whole genome shotgun (WGS) entry which is preliminary data.</text>
</comment>
<feature type="transmembrane region" description="Helical" evidence="1">
    <location>
        <begin position="86"/>
        <end position="107"/>
    </location>
</feature>
<keyword evidence="3" id="KW-1185">Reference proteome</keyword>
<dbReference type="EMBL" id="JAGKQM010000017">
    <property type="protein sequence ID" value="KAH0867913.1"/>
    <property type="molecule type" value="Genomic_DNA"/>
</dbReference>
<accession>A0ABQ7YKW1</accession>
<proteinExistence type="predicted"/>
<protein>
    <submittedName>
        <fullName evidence="2">Uncharacterized protein</fullName>
    </submittedName>
</protein>
<evidence type="ECO:0000313" key="2">
    <source>
        <dbReference type="EMBL" id="KAH0867913.1"/>
    </source>
</evidence>
<gene>
    <name evidence="2" type="ORF">HID58_074935</name>
</gene>
<feature type="transmembrane region" description="Helical" evidence="1">
    <location>
        <begin position="12"/>
        <end position="38"/>
    </location>
</feature>
<sequence length="110" mass="12278">ISADVRNCISLGWVRLIVLARLGFARSSFWGSDFYALFHSSRTAPQFADFVLSPFPSLFSHLLSSLLASLVALPFTMLITQGLDNVFVRLFMVSSLFFDLAVVGFYYPSL</sequence>
<feature type="non-terminal residue" evidence="2">
    <location>
        <position position="1"/>
    </location>
</feature>
<organism evidence="2 3">
    <name type="scientific">Brassica napus</name>
    <name type="common">Rape</name>
    <dbReference type="NCBI Taxonomy" id="3708"/>
    <lineage>
        <taxon>Eukaryota</taxon>
        <taxon>Viridiplantae</taxon>
        <taxon>Streptophyta</taxon>
        <taxon>Embryophyta</taxon>
        <taxon>Tracheophyta</taxon>
        <taxon>Spermatophyta</taxon>
        <taxon>Magnoliopsida</taxon>
        <taxon>eudicotyledons</taxon>
        <taxon>Gunneridae</taxon>
        <taxon>Pentapetalae</taxon>
        <taxon>rosids</taxon>
        <taxon>malvids</taxon>
        <taxon>Brassicales</taxon>
        <taxon>Brassicaceae</taxon>
        <taxon>Brassiceae</taxon>
        <taxon>Brassica</taxon>
    </lineage>
</organism>
<evidence type="ECO:0000313" key="3">
    <source>
        <dbReference type="Proteomes" id="UP000824890"/>
    </source>
</evidence>
<reference evidence="2 3" key="1">
    <citation type="submission" date="2021-05" db="EMBL/GenBank/DDBJ databases">
        <title>Genome Assembly of Synthetic Allotetraploid Brassica napus Reveals Homoeologous Exchanges between Subgenomes.</title>
        <authorList>
            <person name="Davis J.T."/>
        </authorList>
    </citation>
    <scope>NUCLEOTIDE SEQUENCE [LARGE SCALE GENOMIC DNA]</scope>
    <source>
        <strain evidence="3">cv. Da-Ae</strain>
        <tissue evidence="2">Seedling</tissue>
    </source>
</reference>
<feature type="transmembrane region" description="Helical" evidence="1">
    <location>
        <begin position="58"/>
        <end position="79"/>
    </location>
</feature>
<feature type="non-terminal residue" evidence="2">
    <location>
        <position position="110"/>
    </location>
</feature>
<keyword evidence="1" id="KW-0472">Membrane</keyword>
<name>A0ABQ7YKW1_BRANA</name>
<keyword evidence="1" id="KW-1133">Transmembrane helix</keyword>
<keyword evidence="1" id="KW-0812">Transmembrane</keyword>